<protein>
    <recommendedName>
        <fullName evidence="1">Reverse transcriptase zinc-binding domain-containing protein</fullName>
    </recommendedName>
</protein>
<evidence type="ECO:0000313" key="3">
    <source>
        <dbReference type="Proteomes" id="UP000834106"/>
    </source>
</evidence>
<reference evidence="2" key="1">
    <citation type="submission" date="2023-05" db="EMBL/GenBank/DDBJ databases">
        <authorList>
            <person name="Huff M."/>
        </authorList>
    </citation>
    <scope>NUCLEOTIDE SEQUENCE</scope>
</reference>
<gene>
    <name evidence="2" type="ORF">FPE_LOCUS3063</name>
</gene>
<dbReference type="Proteomes" id="UP000834106">
    <property type="component" value="Chromosome 2"/>
</dbReference>
<feature type="domain" description="Reverse transcriptase zinc-binding" evidence="1">
    <location>
        <begin position="118"/>
        <end position="208"/>
    </location>
</feature>
<name>A0AAD1YVK2_9LAMI</name>
<dbReference type="AlphaFoldDB" id="A0AAD1YVK2"/>
<dbReference type="Pfam" id="PF13966">
    <property type="entry name" value="zf-RVT"/>
    <property type="match status" value="1"/>
</dbReference>
<dbReference type="EMBL" id="OU503037">
    <property type="protein sequence ID" value="CAI9755632.1"/>
    <property type="molecule type" value="Genomic_DNA"/>
</dbReference>
<keyword evidence="3" id="KW-1185">Reference proteome</keyword>
<accession>A0AAD1YVK2</accession>
<organism evidence="2 3">
    <name type="scientific">Fraxinus pennsylvanica</name>
    <dbReference type="NCBI Taxonomy" id="56036"/>
    <lineage>
        <taxon>Eukaryota</taxon>
        <taxon>Viridiplantae</taxon>
        <taxon>Streptophyta</taxon>
        <taxon>Embryophyta</taxon>
        <taxon>Tracheophyta</taxon>
        <taxon>Spermatophyta</taxon>
        <taxon>Magnoliopsida</taxon>
        <taxon>eudicotyledons</taxon>
        <taxon>Gunneridae</taxon>
        <taxon>Pentapetalae</taxon>
        <taxon>asterids</taxon>
        <taxon>lamiids</taxon>
        <taxon>Lamiales</taxon>
        <taxon>Oleaceae</taxon>
        <taxon>Oleeae</taxon>
        <taxon>Fraxinus</taxon>
    </lineage>
</organism>
<sequence>MNSQDRRKSCGFRNTFHIENMQMQFASDIATSSPKLFPCKRDHWLPNLDHGFVTSDPISGAEEATVNQLFIPGENRWDYDIIVDLFSEEEQRQILKIPLSSYGRADQIYWVHDNKGLYSVRSGYERLMLEFSQNYSNNMDRYWSTIWNLKIPAKVHNFLWRASQQVLPTSDHLRAKRVDIDKHCPVCLQHDESVLHSLVHCVFARSVWDATGITSSPSLTDSFKDWLNLVLRSNKQDQELIGMTCWAIWTNRNEVVWQSRSHTVLKVIANTKIFLHQWREVHQPAATHIRNPQTLDFAKWYPPAAGSFKINIDAAIFENQ</sequence>
<evidence type="ECO:0000259" key="1">
    <source>
        <dbReference type="Pfam" id="PF13966"/>
    </source>
</evidence>
<proteinExistence type="predicted"/>
<evidence type="ECO:0000313" key="2">
    <source>
        <dbReference type="EMBL" id="CAI9755632.1"/>
    </source>
</evidence>
<dbReference type="InterPro" id="IPR026960">
    <property type="entry name" value="RVT-Znf"/>
</dbReference>